<sequence>MVSALRTQLSGDKKDEAAALLKKLSDEGIHVANPQNWVGAVERSSNLPVVDPKELVSVSPSALDTYKECALKWFLQSNGGSNGDSTAQILGSAIHAFAAKVHTDPSKSEADLIDLLKASWKLIDPDEGWVGKTSLEEASKMITRFVHYHAVSPRKVLAVETSFTVEIGRARLHGNADRIEIDLDENLYIVDFKTGHTMIPDKGSDENMQLAAYQLGAIKGGFSKITDSTTTTGAELVYLANSASKEPKIKTRKQGVINAESFEIEIKKIAEGMGASTFLATVNEKCSGCPVRTSCPAQSDGKSVIE</sequence>
<feature type="domain" description="PD-(D/E)XK endonuclease-like" evidence="1">
    <location>
        <begin position="57"/>
        <end position="296"/>
    </location>
</feature>
<dbReference type="InterPro" id="IPR011604">
    <property type="entry name" value="PDDEXK-like_dom_sf"/>
</dbReference>
<protein>
    <submittedName>
        <fullName evidence="2">Unannotated protein</fullName>
    </submittedName>
</protein>
<name>A0A6J6C8T9_9ZZZZ</name>
<proteinExistence type="predicted"/>
<reference evidence="2" key="1">
    <citation type="submission" date="2020-05" db="EMBL/GenBank/DDBJ databases">
        <authorList>
            <person name="Chiriac C."/>
            <person name="Salcher M."/>
            <person name="Ghai R."/>
            <person name="Kavagutti S V."/>
        </authorList>
    </citation>
    <scope>NUCLEOTIDE SEQUENCE</scope>
</reference>
<dbReference type="Pfam" id="PF12705">
    <property type="entry name" value="PDDEXK_1"/>
    <property type="match status" value="1"/>
</dbReference>
<evidence type="ECO:0000259" key="1">
    <source>
        <dbReference type="Pfam" id="PF12705"/>
    </source>
</evidence>
<gene>
    <name evidence="2" type="ORF">UFOPK1438_00795</name>
</gene>
<evidence type="ECO:0000313" key="2">
    <source>
        <dbReference type="EMBL" id="CAB4546608.1"/>
    </source>
</evidence>
<dbReference type="AlphaFoldDB" id="A0A6J6C8T9"/>
<dbReference type="InterPro" id="IPR038726">
    <property type="entry name" value="PDDEXK_AddAB-type"/>
</dbReference>
<dbReference type="Gene3D" id="3.90.320.10">
    <property type="match status" value="1"/>
</dbReference>
<accession>A0A6J6C8T9</accession>
<organism evidence="2">
    <name type="scientific">freshwater metagenome</name>
    <dbReference type="NCBI Taxonomy" id="449393"/>
    <lineage>
        <taxon>unclassified sequences</taxon>
        <taxon>metagenomes</taxon>
        <taxon>ecological metagenomes</taxon>
    </lineage>
</organism>
<dbReference type="EMBL" id="CAEZSM010000102">
    <property type="protein sequence ID" value="CAB4546608.1"/>
    <property type="molecule type" value="Genomic_DNA"/>
</dbReference>